<sequence length="1013" mass="111377">MPLEGRLKDFSLPDLFQLIHFGKKSGTLNITNGDVKGYVCFRSGNVFFGTHNWKRAPLGQRLVEVGMASAEQIDEALDLQKTDRKGQRLGNILVELGYISRESLEVFVEEQIRDAVFHMLRWDEGDFDFDPHQTFPEEDIGLSMSTEELIMEGSRRLDEWYQIEKRIPSLDAVFKVTGDPGKDASEINLTSEEWLVLYHVNGENAVKDVIEKSQQSALATCKALYGLVTAGLIALAGTDATGDFTIPGALEDEIVKLEKVSKTDQARSMPHPGAEASQPVGEVVNEPQEALPEKEIASSMRHGRKIRRKSTAKQKEQQHGEDIAIDGDLDDVVLVEELSDDEVEVPRKQHKKPRRFAKRLSSESVDVLEPPEPVDAPEEELTSPGVDQEATTKAAEPASGVSLVDYYKSLALKDASDNDGLMMFQETEQKKKAEAKAEAVEAERALDVAVTDAEPVVDKTEEVEAPDDIPLEWAGHLTRFSGGARKAGSRKSLGRLDQNVVGDEASDEVKAVTHADIETPVLEIETSHAIEEEPGALEAESANIEQPHKLLSSDADKRFPAETALEDFDLVVEDEPDVAQIELESVVPEELDVCVGADAPGAENEVAPGADELEPRTEDIPFVDEAPEGLPLPAEEEIEELSQVTPRQHDVSLEEILEFDQSAYPIVESREPQLSTQDTQDNVAVDAAEPWQDELQPEDEGAPKKSWLGRVIQFNRGAEDSAEEVDLEECAPVVEIDQTEEIVTAEDLNLDVEVAPMPSTSTVVAEEAEVVFEERAPDAEVLRMDEVAASREEELPPLVLDDTPLTAFDGKGLPEEEAQVIFIDAMKQPLSAVEEIEATSTEVVTPEELPTGDTDQVSEEEVADAEPEEEFVFGETVEATESSTEAVTDSETITFDAEPVTVADEEELEPTAAEAKTPDAGLDEEVDDDEEFAMKVRGKRGVGTSLVDLETFELERELIELAGGVKEKRRRITESEKEAFSSEKGKKKKDSGRGSKEIDKKSAKKIIDDVKKI</sequence>
<protein>
    <recommendedName>
        <fullName evidence="3">PatA-like N-terminal domain-containing protein</fullName>
    </recommendedName>
</protein>
<feature type="compositionally biased region" description="Acidic residues" evidence="2">
    <location>
        <begin position="691"/>
        <end position="700"/>
    </location>
</feature>
<proteinExistence type="predicted"/>
<feature type="region of interest" description="Disordered" evidence="2">
    <location>
        <begin position="903"/>
        <end position="927"/>
    </location>
</feature>
<dbReference type="InterPro" id="IPR025497">
    <property type="entry name" value="PatA-like_N"/>
</dbReference>
<feature type="region of interest" description="Disordered" evidence="2">
    <location>
        <begin position="837"/>
        <end position="869"/>
    </location>
</feature>
<feature type="coiled-coil region" evidence="1">
    <location>
        <begin position="423"/>
        <end position="452"/>
    </location>
</feature>
<evidence type="ECO:0000256" key="2">
    <source>
        <dbReference type="SAM" id="MobiDB-lite"/>
    </source>
</evidence>
<feature type="region of interest" description="Disordered" evidence="2">
    <location>
        <begin position="341"/>
        <end position="398"/>
    </location>
</feature>
<dbReference type="Pfam" id="PF14332">
    <property type="entry name" value="DUF4388"/>
    <property type="match status" value="1"/>
</dbReference>
<feature type="compositionally biased region" description="Basic and acidic residues" evidence="2">
    <location>
        <begin position="972"/>
        <end position="984"/>
    </location>
</feature>
<organism evidence="4 5">
    <name type="scientific">Candidatus Anoxymicrobium japonicum</name>
    <dbReference type="NCBI Taxonomy" id="2013648"/>
    <lineage>
        <taxon>Bacteria</taxon>
        <taxon>Bacillati</taxon>
        <taxon>Actinomycetota</taxon>
        <taxon>Candidatus Geothermincolia</taxon>
        <taxon>Candidatus Geothermincolales</taxon>
        <taxon>Candidatus Anoxymicrobiaceae</taxon>
        <taxon>Candidatus Anoxymicrobium</taxon>
    </lineage>
</organism>
<feature type="compositionally biased region" description="Polar residues" evidence="2">
    <location>
        <begin position="672"/>
        <end position="682"/>
    </location>
</feature>
<evidence type="ECO:0000259" key="3">
    <source>
        <dbReference type="Pfam" id="PF14332"/>
    </source>
</evidence>
<reference evidence="4 5" key="1">
    <citation type="journal article" date="2017" name="ISME J.">
        <title>Potential for microbial H2 and metal transformations associated with novel bacteria and archaea in deep terrestrial subsurface sediments.</title>
        <authorList>
            <person name="Hernsdorf A.W."/>
            <person name="Amano Y."/>
            <person name="Miyakawa K."/>
            <person name="Ise K."/>
            <person name="Suzuki Y."/>
            <person name="Anantharaman K."/>
            <person name="Probst A."/>
            <person name="Burstein D."/>
            <person name="Thomas B.C."/>
            <person name="Banfield J.F."/>
        </authorList>
    </citation>
    <scope>NUCLEOTIDE SEQUENCE [LARGE SCALE GENOMIC DNA]</scope>
    <source>
        <strain evidence="4">HGW-Actinobacteria-3</strain>
    </source>
</reference>
<keyword evidence="1" id="KW-0175">Coiled coil</keyword>
<feature type="region of interest" description="Disordered" evidence="2">
    <location>
        <begin position="261"/>
        <end position="321"/>
    </location>
</feature>
<feature type="region of interest" description="Disordered" evidence="2">
    <location>
        <begin position="965"/>
        <end position="1013"/>
    </location>
</feature>
<feature type="compositionally biased region" description="Acidic residues" evidence="2">
    <location>
        <begin position="856"/>
        <end position="869"/>
    </location>
</feature>
<name>A0A2N3G7G4_9ACTN</name>
<accession>A0A2N3G7G4</accession>
<comment type="caution">
    <text evidence="4">The sequence shown here is derived from an EMBL/GenBank/DDBJ whole genome shotgun (WGS) entry which is preliminary data.</text>
</comment>
<evidence type="ECO:0000313" key="4">
    <source>
        <dbReference type="EMBL" id="PKQ28656.1"/>
    </source>
</evidence>
<dbReference type="InterPro" id="IPR037257">
    <property type="entry name" value="T2SS_E_N_sf"/>
</dbReference>
<evidence type="ECO:0000313" key="5">
    <source>
        <dbReference type="Proteomes" id="UP000233654"/>
    </source>
</evidence>
<feature type="compositionally biased region" description="Basic and acidic residues" evidence="2">
    <location>
        <begin position="991"/>
        <end position="1013"/>
    </location>
</feature>
<dbReference type="AlphaFoldDB" id="A0A2N3G7G4"/>
<dbReference type="PANTHER" id="PTHR36304:SF4">
    <property type="entry name" value="DUF4388 DOMAIN-CONTAINING PROTEIN"/>
    <property type="match status" value="1"/>
</dbReference>
<feature type="compositionally biased region" description="Basic residues" evidence="2">
    <location>
        <begin position="301"/>
        <end position="312"/>
    </location>
</feature>
<dbReference type="SUPFAM" id="SSF160246">
    <property type="entry name" value="EspE N-terminal domain-like"/>
    <property type="match status" value="1"/>
</dbReference>
<dbReference type="PANTHER" id="PTHR36304">
    <property type="entry name" value="DOMAIN GTPASE-ACTIVATING PROTEIN, PUTATIVE-RELATED-RELATED"/>
    <property type="match status" value="1"/>
</dbReference>
<feature type="region of interest" description="Disordered" evidence="2">
    <location>
        <begin position="669"/>
        <end position="706"/>
    </location>
</feature>
<feature type="compositionally biased region" description="Basic residues" evidence="2">
    <location>
        <begin position="348"/>
        <end position="358"/>
    </location>
</feature>
<dbReference type="Proteomes" id="UP000233654">
    <property type="component" value="Unassembled WGS sequence"/>
</dbReference>
<evidence type="ECO:0000256" key="1">
    <source>
        <dbReference type="SAM" id="Coils"/>
    </source>
</evidence>
<feature type="domain" description="PatA-like N-terminal" evidence="3">
    <location>
        <begin position="4"/>
        <end position="160"/>
    </location>
</feature>
<gene>
    <name evidence="4" type="ORF">CVT63_01715</name>
</gene>
<dbReference type="EMBL" id="PHEX01000009">
    <property type="protein sequence ID" value="PKQ28656.1"/>
    <property type="molecule type" value="Genomic_DNA"/>
</dbReference>